<name>A0A426Z8J2_ENSVE</name>
<feature type="region of interest" description="Disordered" evidence="1">
    <location>
        <begin position="1"/>
        <end position="23"/>
    </location>
</feature>
<reference evidence="2 3" key="1">
    <citation type="journal article" date="2014" name="Agronomy (Basel)">
        <title>A Draft Genome Sequence for Ensete ventricosum, the Drought-Tolerant Tree Against Hunger.</title>
        <authorList>
            <person name="Harrison J."/>
            <person name="Moore K.A."/>
            <person name="Paszkiewicz K."/>
            <person name="Jones T."/>
            <person name="Grant M."/>
            <person name="Ambacheew D."/>
            <person name="Muzemil S."/>
            <person name="Studholme D.J."/>
        </authorList>
    </citation>
    <scope>NUCLEOTIDE SEQUENCE [LARGE SCALE GENOMIC DNA]</scope>
</reference>
<sequence>MVGATALGRHTLEGERASAMPEDGASAGVAYSHRWPACRRRAHKRHPYRQQSCPRAVIPCSLAAPTKGLLWATALIGALAATDHPCRWPGRGWLPL</sequence>
<evidence type="ECO:0000313" key="2">
    <source>
        <dbReference type="EMBL" id="RRT60289.1"/>
    </source>
</evidence>
<accession>A0A426Z8J2</accession>
<comment type="caution">
    <text evidence="2">The sequence shown here is derived from an EMBL/GenBank/DDBJ whole genome shotgun (WGS) entry which is preliminary data.</text>
</comment>
<protein>
    <submittedName>
        <fullName evidence="2">Uncharacterized protein</fullName>
    </submittedName>
</protein>
<evidence type="ECO:0000313" key="3">
    <source>
        <dbReference type="Proteomes" id="UP000287651"/>
    </source>
</evidence>
<dbReference type="AlphaFoldDB" id="A0A426Z8J2"/>
<dbReference type="Proteomes" id="UP000287651">
    <property type="component" value="Unassembled WGS sequence"/>
</dbReference>
<gene>
    <name evidence="2" type="ORF">B296_00045098</name>
</gene>
<organism evidence="2 3">
    <name type="scientific">Ensete ventricosum</name>
    <name type="common">Abyssinian banana</name>
    <name type="synonym">Musa ensete</name>
    <dbReference type="NCBI Taxonomy" id="4639"/>
    <lineage>
        <taxon>Eukaryota</taxon>
        <taxon>Viridiplantae</taxon>
        <taxon>Streptophyta</taxon>
        <taxon>Embryophyta</taxon>
        <taxon>Tracheophyta</taxon>
        <taxon>Spermatophyta</taxon>
        <taxon>Magnoliopsida</taxon>
        <taxon>Liliopsida</taxon>
        <taxon>Zingiberales</taxon>
        <taxon>Musaceae</taxon>
        <taxon>Ensete</taxon>
    </lineage>
</organism>
<evidence type="ECO:0000256" key="1">
    <source>
        <dbReference type="SAM" id="MobiDB-lite"/>
    </source>
</evidence>
<dbReference type="EMBL" id="AMZH03007856">
    <property type="protein sequence ID" value="RRT60289.1"/>
    <property type="molecule type" value="Genomic_DNA"/>
</dbReference>
<proteinExistence type="predicted"/>